<reference evidence="4" key="2">
    <citation type="submission" date="2020-09" db="EMBL/GenBank/DDBJ databases">
        <authorList>
            <person name="Sun Q."/>
            <person name="Kim S."/>
        </authorList>
    </citation>
    <scope>NUCLEOTIDE SEQUENCE</scope>
    <source>
        <strain evidence="4">KCTC 12368</strain>
    </source>
</reference>
<reference evidence="4" key="1">
    <citation type="journal article" date="2014" name="Int. J. Syst. Evol. Microbiol.">
        <title>Complete genome sequence of Corynebacterium casei LMG S-19264T (=DSM 44701T), isolated from a smear-ripened cheese.</title>
        <authorList>
            <consortium name="US DOE Joint Genome Institute (JGI-PGF)"/>
            <person name="Walter F."/>
            <person name="Albersmeier A."/>
            <person name="Kalinowski J."/>
            <person name="Ruckert C."/>
        </authorList>
    </citation>
    <scope>NUCLEOTIDE SEQUENCE</scope>
    <source>
        <strain evidence="4">KCTC 12368</strain>
    </source>
</reference>
<dbReference type="GO" id="GO:0015920">
    <property type="term" value="P:lipopolysaccharide transport"/>
    <property type="evidence" value="ECO:0007669"/>
    <property type="project" value="TreeGrafter"/>
</dbReference>
<name>A0A918UR25_9BACT</name>
<dbReference type="GO" id="GO:0030288">
    <property type="term" value="C:outer membrane-bounded periplasmic space"/>
    <property type="evidence" value="ECO:0007669"/>
    <property type="project" value="TreeGrafter"/>
</dbReference>
<feature type="chain" id="PRO_5037664718" description="Organic solvent tolerance-like N-terminal domain-containing protein" evidence="2">
    <location>
        <begin position="20"/>
        <end position="554"/>
    </location>
</feature>
<dbReference type="AlphaFoldDB" id="A0A918UR25"/>
<accession>A0A918UR25</accession>
<evidence type="ECO:0000259" key="3">
    <source>
        <dbReference type="Pfam" id="PF13100"/>
    </source>
</evidence>
<comment type="caution">
    <text evidence="4">The sequence shown here is derived from an EMBL/GenBank/DDBJ whole genome shotgun (WGS) entry which is preliminary data.</text>
</comment>
<feature type="domain" description="Organic solvent tolerance-like N-terminal" evidence="3">
    <location>
        <begin position="39"/>
        <end position="183"/>
    </location>
</feature>
<keyword evidence="5" id="KW-1185">Reference proteome</keyword>
<evidence type="ECO:0000256" key="2">
    <source>
        <dbReference type="SAM" id="SignalP"/>
    </source>
</evidence>
<evidence type="ECO:0000256" key="1">
    <source>
        <dbReference type="ARBA" id="ARBA00022729"/>
    </source>
</evidence>
<dbReference type="Pfam" id="PF13100">
    <property type="entry name" value="OstA_2"/>
    <property type="match status" value="1"/>
</dbReference>
<dbReference type="PANTHER" id="PTHR36504">
    <property type="entry name" value="LIPOPOLYSACCHARIDE EXPORT SYSTEM PROTEIN LPTA"/>
    <property type="match status" value="1"/>
</dbReference>
<proteinExistence type="predicted"/>
<organism evidence="4 5">
    <name type="scientific">Echinicola pacifica</name>
    <dbReference type="NCBI Taxonomy" id="346377"/>
    <lineage>
        <taxon>Bacteria</taxon>
        <taxon>Pseudomonadati</taxon>
        <taxon>Bacteroidota</taxon>
        <taxon>Cytophagia</taxon>
        <taxon>Cytophagales</taxon>
        <taxon>Cyclobacteriaceae</taxon>
        <taxon>Echinicola</taxon>
    </lineage>
</organism>
<dbReference type="Gene3D" id="2.60.450.10">
    <property type="entry name" value="Lipopolysaccharide (LPS) transport protein A like domain"/>
    <property type="match status" value="3"/>
</dbReference>
<evidence type="ECO:0000313" key="4">
    <source>
        <dbReference type="EMBL" id="GGZ28419.1"/>
    </source>
</evidence>
<feature type="signal peptide" evidence="2">
    <location>
        <begin position="1"/>
        <end position="19"/>
    </location>
</feature>
<protein>
    <recommendedName>
        <fullName evidence="3">Organic solvent tolerance-like N-terminal domain-containing protein</fullName>
    </recommendedName>
</protein>
<dbReference type="GO" id="GO:0017089">
    <property type="term" value="F:glycolipid transfer activity"/>
    <property type="evidence" value="ECO:0007669"/>
    <property type="project" value="TreeGrafter"/>
</dbReference>
<sequence length="554" mass="63642">MLKNTLKYLAFIFPTLLLAGDLLAQTQPKTKFLEIQQADNLKNKGNVQRLLGNVFMTHQDILIYCDSANFIETENRAELFGHVRIKNPKDTVTSTSRYADYNGNTSLAKLRDNVVFTKSNTTLYTDFLDYNRQTGVADYFNSGKVVDSTNVLTSQKGKYDTQLEKITFTDNVILVNPEYTLKSNVLYYFTLPKVAETDGLTNIRSTKGDVLNAKKGSFYDTENKIFRFYEGDVENETSRVVGDELYYDEQEKYYEGTNNVSIFHKDRNLEIFGDEGKYWEGKKYSEVYGNALVQKYFEADTMYMVADTLISQDSEIAQERHMLAFPNSRFIKGNMSGRSDSTVYTYSDSTIYLYGDPLLWNNKSQISADSIHFLIANENIDRAFLKNNSFAVTTDTVVNYNQIKGREMTGFFKDGDMHRLEVEGNGESLYFALENDTTVQGVNALLCGKIIMHFDDGNITSINHTINPEASFTPPHMITEENTQLKGFTWRIEERPSMEMIMTWRSPTEKDPNQKNLFDEPNIRIPFPDEDEIEKIINESVTEKDKSDFKVKQK</sequence>
<dbReference type="InterPro" id="IPR005653">
    <property type="entry name" value="OstA-like_N"/>
</dbReference>
<evidence type="ECO:0000313" key="5">
    <source>
        <dbReference type="Proteomes" id="UP000619457"/>
    </source>
</evidence>
<keyword evidence="1 2" id="KW-0732">Signal</keyword>
<dbReference type="EMBL" id="BMWX01000003">
    <property type="protein sequence ID" value="GGZ28419.1"/>
    <property type="molecule type" value="Genomic_DNA"/>
</dbReference>
<gene>
    <name evidence="4" type="ORF">GCM10007049_21740</name>
</gene>
<dbReference type="PANTHER" id="PTHR36504:SF1">
    <property type="entry name" value="LIPOPOLYSACCHARIDE EXPORT SYSTEM PROTEIN LPTA"/>
    <property type="match status" value="1"/>
</dbReference>
<dbReference type="RefSeq" id="WP_018472913.1">
    <property type="nucleotide sequence ID" value="NZ_BMWX01000003.1"/>
</dbReference>
<dbReference type="InterPro" id="IPR052037">
    <property type="entry name" value="LPS_export_LptA"/>
</dbReference>
<dbReference type="GO" id="GO:0009279">
    <property type="term" value="C:cell outer membrane"/>
    <property type="evidence" value="ECO:0007669"/>
    <property type="project" value="TreeGrafter"/>
</dbReference>
<dbReference type="Proteomes" id="UP000619457">
    <property type="component" value="Unassembled WGS sequence"/>
</dbReference>